<feature type="non-terminal residue" evidence="2">
    <location>
        <position position="145"/>
    </location>
</feature>
<protein>
    <submittedName>
        <fullName evidence="2">Uncharacterized protein</fullName>
    </submittedName>
</protein>
<evidence type="ECO:0000313" key="2">
    <source>
        <dbReference type="EMBL" id="EFJ52479.1"/>
    </source>
</evidence>
<organism evidence="3">
    <name type="scientific">Volvox carteri f. nagariensis</name>
    <dbReference type="NCBI Taxonomy" id="3068"/>
    <lineage>
        <taxon>Eukaryota</taxon>
        <taxon>Viridiplantae</taxon>
        <taxon>Chlorophyta</taxon>
        <taxon>core chlorophytes</taxon>
        <taxon>Chlorophyceae</taxon>
        <taxon>CS clade</taxon>
        <taxon>Chlamydomonadales</taxon>
        <taxon>Volvocaceae</taxon>
        <taxon>Volvox</taxon>
    </lineage>
</organism>
<gene>
    <name evidence="2" type="ORF">VOLCADRAFT_115960</name>
</gene>
<sequence>MEGFMYATGFYDIVTKKEAERFALTYEERVELLRKLRETGLIEDATQQNASILGPNASEGEYRVLAQQAESVWKMMDELAENDPNAYQEFVRDAAKAAQEEVEKSRDPHVEGLAPALVLEAQAQEPTIRKGTGDRAADVTRVVAG</sequence>
<dbReference type="AlphaFoldDB" id="D8TJ53"/>
<reference evidence="2 3" key="1">
    <citation type="journal article" date="2010" name="Science">
        <title>Genomic analysis of organismal complexity in the multicellular green alga Volvox carteri.</title>
        <authorList>
            <person name="Prochnik S.E."/>
            <person name="Umen J."/>
            <person name="Nedelcu A.M."/>
            <person name="Hallmann A."/>
            <person name="Miller S.M."/>
            <person name="Nishii I."/>
            <person name="Ferris P."/>
            <person name="Kuo A."/>
            <person name="Mitros T."/>
            <person name="Fritz-Laylin L.K."/>
            <person name="Hellsten U."/>
            <person name="Chapman J."/>
            <person name="Simakov O."/>
            <person name="Rensing S.A."/>
            <person name="Terry A."/>
            <person name="Pangilinan J."/>
            <person name="Kapitonov V."/>
            <person name="Jurka J."/>
            <person name="Salamov A."/>
            <person name="Shapiro H."/>
            <person name="Schmutz J."/>
            <person name="Grimwood J."/>
            <person name="Lindquist E."/>
            <person name="Lucas S."/>
            <person name="Grigoriev I.V."/>
            <person name="Schmitt R."/>
            <person name="Kirk D."/>
            <person name="Rokhsar D.S."/>
        </authorList>
    </citation>
    <scope>NUCLEOTIDE SEQUENCE [LARGE SCALE GENOMIC DNA]</scope>
    <source>
        <strain evidence="3">f. Nagariensis / Eve</strain>
    </source>
</reference>
<dbReference type="GeneID" id="9624515"/>
<dbReference type="RefSeq" id="XP_002946552.1">
    <property type="nucleotide sequence ID" value="XM_002946506.1"/>
</dbReference>
<evidence type="ECO:0000256" key="1">
    <source>
        <dbReference type="SAM" id="MobiDB-lite"/>
    </source>
</evidence>
<feature type="region of interest" description="Disordered" evidence="1">
    <location>
        <begin position="124"/>
        <end position="145"/>
    </location>
</feature>
<proteinExistence type="predicted"/>
<dbReference type="KEGG" id="vcn:VOLCADRAFT_115960"/>
<accession>D8TJ53</accession>
<evidence type="ECO:0000313" key="3">
    <source>
        <dbReference type="Proteomes" id="UP000001058"/>
    </source>
</evidence>
<name>D8TJ53_VOLCA</name>
<dbReference type="Proteomes" id="UP000001058">
    <property type="component" value="Unassembled WGS sequence"/>
</dbReference>
<feature type="compositionally biased region" description="Basic and acidic residues" evidence="1">
    <location>
        <begin position="127"/>
        <end position="138"/>
    </location>
</feature>
<keyword evidence="3" id="KW-1185">Reference proteome</keyword>
<dbReference type="EMBL" id="GL378324">
    <property type="protein sequence ID" value="EFJ52479.1"/>
    <property type="molecule type" value="Genomic_DNA"/>
</dbReference>
<dbReference type="InParanoid" id="D8TJ53"/>
<dbReference type="OrthoDB" id="545063at2759"/>